<evidence type="ECO:0000313" key="2">
    <source>
        <dbReference type="Proteomes" id="UP001552299"/>
    </source>
</evidence>
<reference evidence="1 2" key="1">
    <citation type="journal article" date="2024" name="Plant Biotechnol. J.">
        <title>Dendrobium thyrsiflorum genome and its molecular insights into genes involved in important horticultural traits.</title>
        <authorList>
            <person name="Chen B."/>
            <person name="Wang J.Y."/>
            <person name="Zheng P.J."/>
            <person name="Li K.L."/>
            <person name="Liang Y.M."/>
            <person name="Chen X.F."/>
            <person name="Zhang C."/>
            <person name="Zhao X."/>
            <person name="He X."/>
            <person name="Zhang G.Q."/>
            <person name="Liu Z.J."/>
            <person name="Xu Q."/>
        </authorList>
    </citation>
    <scope>NUCLEOTIDE SEQUENCE [LARGE SCALE GENOMIC DNA]</scope>
    <source>
        <strain evidence="1">GZMU011</strain>
    </source>
</reference>
<keyword evidence="2" id="KW-1185">Reference proteome</keyword>
<dbReference type="AlphaFoldDB" id="A0ABD0UVW9"/>
<comment type="caution">
    <text evidence="1">The sequence shown here is derived from an EMBL/GenBank/DDBJ whole genome shotgun (WGS) entry which is preliminary data.</text>
</comment>
<evidence type="ECO:0000313" key="1">
    <source>
        <dbReference type="EMBL" id="KAL0914556.1"/>
    </source>
</evidence>
<dbReference type="Pfam" id="PF23670">
    <property type="entry name" value="PIGBOS1"/>
    <property type="match status" value="1"/>
</dbReference>
<organism evidence="1 2">
    <name type="scientific">Dendrobium thyrsiflorum</name>
    <name type="common">Pinecone-like raceme dendrobium</name>
    <name type="synonym">Orchid</name>
    <dbReference type="NCBI Taxonomy" id="117978"/>
    <lineage>
        <taxon>Eukaryota</taxon>
        <taxon>Viridiplantae</taxon>
        <taxon>Streptophyta</taxon>
        <taxon>Embryophyta</taxon>
        <taxon>Tracheophyta</taxon>
        <taxon>Spermatophyta</taxon>
        <taxon>Magnoliopsida</taxon>
        <taxon>Liliopsida</taxon>
        <taxon>Asparagales</taxon>
        <taxon>Orchidaceae</taxon>
        <taxon>Epidendroideae</taxon>
        <taxon>Malaxideae</taxon>
        <taxon>Dendrobiinae</taxon>
        <taxon>Dendrobium</taxon>
    </lineage>
</organism>
<dbReference type="EMBL" id="JANQDX010000012">
    <property type="protein sequence ID" value="KAL0914556.1"/>
    <property type="molecule type" value="Genomic_DNA"/>
</dbReference>
<gene>
    <name evidence="1" type="ORF">M5K25_014913</name>
</gene>
<accession>A0ABD0UVW9</accession>
<protein>
    <submittedName>
        <fullName evidence="1">Uncharacterized protein</fullName>
    </submittedName>
</protein>
<dbReference type="InterPro" id="IPR057394">
    <property type="entry name" value="PIGBOS1"/>
</dbReference>
<proteinExistence type="predicted"/>
<sequence>MIQVSLPWIPMLVVGSRAKGQLRINSVIQVSLPRILMLAVGSRAKRQLRFLTLPLKLGIIDLSFPSWIGVVSGKAIFGPPLEEYWTKKLEEEAGKGASDAGNS</sequence>
<name>A0ABD0UVW9_DENTH</name>
<dbReference type="PANTHER" id="PTHR36815:SF1">
    <property type="entry name" value="OS03G0675700 PROTEIN"/>
    <property type="match status" value="1"/>
</dbReference>
<dbReference type="PANTHER" id="PTHR36815">
    <property type="entry name" value="BNAC03G48760D PROTEIN"/>
    <property type="match status" value="1"/>
</dbReference>
<dbReference type="Proteomes" id="UP001552299">
    <property type="component" value="Unassembled WGS sequence"/>
</dbReference>